<keyword evidence="3" id="KW-1185">Reference proteome</keyword>
<dbReference type="Gramene" id="OMO96006">
    <property type="protein sequence ID" value="OMO96006"/>
    <property type="gene ID" value="CCACVL1_05123"/>
</dbReference>
<sequence length="234" mass="26516">MPPTMNGAVTTRGTATASVTTSQQQPEPPSRSVFRLQPPPRQTTTSPLEENINSSHSQLPTTNGAVTTRDSVTNSDYDEEKEQEEDEMDEEGVDHDGLEHDLKAEKDTLDVQHDQQQQPVKLPPYPGLRGPPVEPLPHRELPEVPPLELRDNMLYGYDFHVWRILTGTIEGYYRGAWPGWSFIPRDVTKQMFETFKTIEKGRKPKRVEIYARTHQRKDGTFPSGRTAITIVSLV</sequence>
<dbReference type="AlphaFoldDB" id="A0A1R3JMD0"/>
<feature type="compositionally biased region" description="Low complexity" evidence="1">
    <location>
        <begin position="7"/>
        <end position="25"/>
    </location>
</feature>
<dbReference type="EMBL" id="AWWV01007533">
    <property type="protein sequence ID" value="OMO96006.1"/>
    <property type="molecule type" value="Genomic_DNA"/>
</dbReference>
<accession>A0A1R3JMD0</accession>
<reference evidence="2 3" key="1">
    <citation type="submission" date="2013-09" db="EMBL/GenBank/DDBJ databases">
        <title>Corchorus capsularis genome sequencing.</title>
        <authorList>
            <person name="Alam M."/>
            <person name="Haque M.S."/>
            <person name="Islam M.S."/>
            <person name="Emdad E.M."/>
            <person name="Islam M.M."/>
            <person name="Ahmed B."/>
            <person name="Halim A."/>
            <person name="Hossen Q.M.M."/>
            <person name="Hossain M.Z."/>
            <person name="Ahmed R."/>
            <person name="Khan M.M."/>
            <person name="Islam R."/>
            <person name="Rashid M.M."/>
            <person name="Khan S.A."/>
            <person name="Rahman M.S."/>
            <person name="Alam M."/>
        </authorList>
    </citation>
    <scope>NUCLEOTIDE SEQUENCE [LARGE SCALE GENOMIC DNA]</scope>
    <source>
        <strain evidence="3">cv. CVL-1</strain>
        <tissue evidence="2">Whole seedling</tissue>
    </source>
</reference>
<protein>
    <submittedName>
        <fullName evidence="2">Transposase, Ptta/En/Spm, plant</fullName>
    </submittedName>
</protein>
<evidence type="ECO:0000256" key="1">
    <source>
        <dbReference type="SAM" id="MobiDB-lite"/>
    </source>
</evidence>
<gene>
    <name evidence="2" type="ORF">CCACVL1_05123</name>
</gene>
<evidence type="ECO:0000313" key="3">
    <source>
        <dbReference type="Proteomes" id="UP000188268"/>
    </source>
</evidence>
<name>A0A1R3JMD0_COCAP</name>
<organism evidence="2 3">
    <name type="scientific">Corchorus capsularis</name>
    <name type="common">Jute</name>
    <dbReference type="NCBI Taxonomy" id="210143"/>
    <lineage>
        <taxon>Eukaryota</taxon>
        <taxon>Viridiplantae</taxon>
        <taxon>Streptophyta</taxon>
        <taxon>Embryophyta</taxon>
        <taxon>Tracheophyta</taxon>
        <taxon>Spermatophyta</taxon>
        <taxon>Magnoliopsida</taxon>
        <taxon>eudicotyledons</taxon>
        <taxon>Gunneridae</taxon>
        <taxon>Pentapetalae</taxon>
        <taxon>rosids</taxon>
        <taxon>malvids</taxon>
        <taxon>Malvales</taxon>
        <taxon>Malvaceae</taxon>
        <taxon>Grewioideae</taxon>
        <taxon>Apeibeae</taxon>
        <taxon>Corchorus</taxon>
    </lineage>
</organism>
<comment type="caution">
    <text evidence="2">The sequence shown here is derived from an EMBL/GenBank/DDBJ whole genome shotgun (WGS) entry which is preliminary data.</text>
</comment>
<feature type="compositionally biased region" description="Polar residues" evidence="1">
    <location>
        <begin position="42"/>
        <end position="75"/>
    </location>
</feature>
<feature type="compositionally biased region" description="Acidic residues" evidence="1">
    <location>
        <begin position="76"/>
        <end position="93"/>
    </location>
</feature>
<evidence type="ECO:0000313" key="2">
    <source>
        <dbReference type="EMBL" id="OMO96006.1"/>
    </source>
</evidence>
<feature type="region of interest" description="Disordered" evidence="1">
    <location>
        <begin position="1"/>
        <end position="94"/>
    </location>
</feature>
<dbReference type="Proteomes" id="UP000188268">
    <property type="component" value="Unassembled WGS sequence"/>
</dbReference>
<proteinExistence type="predicted"/>